<evidence type="ECO:0000313" key="5">
    <source>
        <dbReference type="EMBL" id="KOB75466.1"/>
    </source>
</evidence>
<dbReference type="PANTHER" id="PTHR45720:SF10">
    <property type="entry name" value="CHLORIDE CHANNEL PROTEIN 2"/>
    <property type="match status" value="1"/>
</dbReference>
<organism evidence="5 6">
    <name type="scientific">Operophtera brumata</name>
    <name type="common">Winter moth</name>
    <name type="synonym">Phalaena brumata</name>
    <dbReference type="NCBI Taxonomy" id="104452"/>
    <lineage>
        <taxon>Eukaryota</taxon>
        <taxon>Metazoa</taxon>
        <taxon>Ecdysozoa</taxon>
        <taxon>Arthropoda</taxon>
        <taxon>Hexapoda</taxon>
        <taxon>Insecta</taxon>
        <taxon>Pterygota</taxon>
        <taxon>Neoptera</taxon>
        <taxon>Endopterygota</taxon>
        <taxon>Lepidoptera</taxon>
        <taxon>Glossata</taxon>
        <taxon>Ditrysia</taxon>
        <taxon>Geometroidea</taxon>
        <taxon>Geometridae</taxon>
        <taxon>Larentiinae</taxon>
        <taxon>Operophtera</taxon>
    </lineage>
</organism>
<dbReference type="GO" id="GO:0005886">
    <property type="term" value="C:plasma membrane"/>
    <property type="evidence" value="ECO:0007669"/>
    <property type="project" value="TreeGrafter"/>
</dbReference>
<dbReference type="Proteomes" id="UP000037510">
    <property type="component" value="Unassembled WGS sequence"/>
</dbReference>
<accession>A0A0L7LJT0</accession>
<dbReference type="EMBL" id="JTDY01000912">
    <property type="protein sequence ID" value="KOB75466.1"/>
    <property type="molecule type" value="Genomic_DNA"/>
</dbReference>
<evidence type="ECO:0000256" key="1">
    <source>
        <dbReference type="ARBA" id="ARBA00022448"/>
    </source>
</evidence>
<gene>
    <name evidence="5" type="ORF">OBRU01_07448</name>
</gene>
<dbReference type="InterPro" id="IPR050970">
    <property type="entry name" value="Cl_channel_volt-gated"/>
</dbReference>
<evidence type="ECO:0000256" key="2">
    <source>
        <dbReference type="ARBA" id="ARBA00023065"/>
    </source>
</evidence>
<evidence type="ECO:0000256" key="4">
    <source>
        <dbReference type="SAM" id="MobiDB-lite"/>
    </source>
</evidence>
<dbReference type="AlphaFoldDB" id="A0A0L7LJT0"/>
<reference evidence="5 6" key="1">
    <citation type="journal article" date="2015" name="Genome Biol. Evol.">
        <title>The genome of winter moth (Operophtera brumata) provides a genomic perspective on sexual dimorphism and phenology.</title>
        <authorList>
            <person name="Derks M.F."/>
            <person name="Smit S."/>
            <person name="Salis L."/>
            <person name="Schijlen E."/>
            <person name="Bossers A."/>
            <person name="Mateman C."/>
            <person name="Pijl A.S."/>
            <person name="de Ridder D."/>
            <person name="Groenen M.A."/>
            <person name="Visser M.E."/>
            <person name="Megens H.J."/>
        </authorList>
    </citation>
    <scope>NUCLEOTIDE SEQUENCE [LARGE SCALE GENOMIC DNA]</scope>
    <source>
        <strain evidence="5">WM2013NL</strain>
        <tissue evidence="5">Head and thorax</tissue>
    </source>
</reference>
<evidence type="ECO:0000256" key="3">
    <source>
        <dbReference type="ARBA" id="ARBA00023214"/>
    </source>
</evidence>
<feature type="compositionally biased region" description="Low complexity" evidence="4">
    <location>
        <begin position="249"/>
        <end position="262"/>
    </location>
</feature>
<name>A0A0L7LJT0_OPEBR</name>
<keyword evidence="1" id="KW-0813">Transport</keyword>
<dbReference type="InterPro" id="IPR046342">
    <property type="entry name" value="CBS_dom_sf"/>
</dbReference>
<protein>
    <submittedName>
        <fullName evidence="5">Chloride channel protein 2</fullName>
    </submittedName>
</protein>
<feature type="compositionally biased region" description="Basic and acidic residues" evidence="4">
    <location>
        <begin position="237"/>
        <end position="248"/>
    </location>
</feature>
<dbReference type="PANTHER" id="PTHR45720">
    <property type="entry name" value="CHLORIDE CHANNEL PROTEIN 2"/>
    <property type="match status" value="1"/>
</dbReference>
<dbReference type="Gene3D" id="3.10.580.10">
    <property type="entry name" value="CBS-domain"/>
    <property type="match status" value="2"/>
</dbReference>
<sequence>MLILFPPGIGKYMAADLGNQEQVLSMFANFTWSDKLTAEQAAVMGASLGRLAGELMHYFCPLGVAYGGHIQKILPDGRVARPPRRRADALLLSAGRRMGASLGRLAGELMHYFCPLGVAYGGHIQKILPDGRVARPPRRRADALLLSAGRRMGASLGRLAGELMHYFCPLGVAYGGHIQKILPGMYDICVEDFMVRDVKYIWNKMTFQQLKDILKENKSVVHGAAWLYTPLGACEGHRTTGRPREETASRGAVASRGRAQAGTHSPTVTVRGTHFPLVDSPSSMVLLGSIHRWELVKVIEQQVGRERRLQVAALWHREAEHRRERTRRPSRFESCICVTAPGQLFRPKSILKKTNSFTLTRGLASPGVGGPYTPSTPTPTVYTTVTGAETRIRAAFEAIFKRSTLLQDVEGALPDEHAGAGLPRSPSINKKVQLPRERVCDMSPEDQKAWETLEMAKEIDFDRMLTIARKWELVRTDS</sequence>
<proteinExistence type="predicted"/>
<comment type="caution">
    <text evidence="5">The sequence shown here is derived from an EMBL/GenBank/DDBJ whole genome shotgun (WGS) entry which is preliminary data.</text>
</comment>
<keyword evidence="2" id="KW-0406">Ion transport</keyword>
<keyword evidence="6" id="KW-1185">Reference proteome</keyword>
<dbReference type="GO" id="GO:0005247">
    <property type="term" value="F:voltage-gated chloride channel activity"/>
    <property type="evidence" value="ECO:0007669"/>
    <property type="project" value="TreeGrafter"/>
</dbReference>
<feature type="region of interest" description="Disordered" evidence="4">
    <location>
        <begin position="237"/>
        <end position="266"/>
    </location>
</feature>
<keyword evidence="3" id="KW-0868">Chloride</keyword>
<dbReference type="STRING" id="104452.A0A0L7LJT0"/>
<evidence type="ECO:0000313" key="6">
    <source>
        <dbReference type="Proteomes" id="UP000037510"/>
    </source>
</evidence>